<evidence type="ECO:0000256" key="3">
    <source>
        <dbReference type="ARBA" id="ARBA00022896"/>
    </source>
</evidence>
<sequence>MHNEVSERVAALDWDALHRDLDQQGFAVFRPILTPEECEAFIASYPAEELYRKTIDMKRYRFGLGEYKYFQSPLPSRLQQLREAFYPPLAAAANRWLEQLGKEPGYPGTLSAFLEKCHEAGQRRPTPLILKYEAGGYNCLHQDLYGEVYFPFQVLLTLNRKDVDYEGGEFLLVEQRPRAQSRGHAIKLERGAGVIFPTSFRPVQGARGHYRAFLRHGVGTVTAGKRYSLGVIFHDAT</sequence>
<evidence type="ECO:0000313" key="8">
    <source>
        <dbReference type="EMBL" id="GIO65779.1"/>
    </source>
</evidence>
<dbReference type="SMART" id="SM00702">
    <property type="entry name" value="P4Hc"/>
    <property type="match status" value="1"/>
</dbReference>
<dbReference type="PROSITE" id="PS51471">
    <property type="entry name" value="FE2OG_OXY"/>
    <property type="match status" value="1"/>
</dbReference>
<reference evidence="8 9" key="1">
    <citation type="submission" date="2021-03" db="EMBL/GenBank/DDBJ databases">
        <title>Antimicrobial resistance genes in bacteria isolated from Japanese honey, and their potential for conferring macrolide and lincosamide resistance in the American foulbrood pathogen Paenibacillus larvae.</title>
        <authorList>
            <person name="Okamoto M."/>
            <person name="Kumagai M."/>
            <person name="Kanamori H."/>
            <person name="Takamatsu D."/>
        </authorList>
    </citation>
    <scope>NUCLEOTIDE SEQUENCE [LARGE SCALE GENOMIC DNA]</scope>
    <source>
        <strain evidence="8 9">J21TS3</strain>
    </source>
</reference>
<evidence type="ECO:0000256" key="5">
    <source>
        <dbReference type="ARBA" id="ARBA00023002"/>
    </source>
</evidence>
<protein>
    <submittedName>
        <fullName evidence="8">Prolyl 4-hydroxylase</fullName>
    </submittedName>
</protein>
<gene>
    <name evidence="8" type="ORF">J21TS3_06000</name>
</gene>
<dbReference type="RefSeq" id="WP_212947502.1">
    <property type="nucleotide sequence ID" value="NZ_BORW01000002.1"/>
</dbReference>
<feature type="domain" description="Fe2OG dioxygenase" evidence="7">
    <location>
        <begin position="123"/>
        <end position="236"/>
    </location>
</feature>
<dbReference type="Pfam" id="PF09859">
    <property type="entry name" value="Oxygenase-NA"/>
    <property type="match status" value="1"/>
</dbReference>
<evidence type="ECO:0000256" key="4">
    <source>
        <dbReference type="ARBA" id="ARBA00022964"/>
    </source>
</evidence>
<dbReference type="EMBL" id="BORW01000002">
    <property type="protein sequence ID" value="GIO65779.1"/>
    <property type="molecule type" value="Genomic_DNA"/>
</dbReference>
<evidence type="ECO:0000256" key="2">
    <source>
        <dbReference type="ARBA" id="ARBA00022723"/>
    </source>
</evidence>
<dbReference type="Gene3D" id="2.60.120.620">
    <property type="entry name" value="q2cbj1_9rhob like domain"/>
    <property type="match status" value="1"/>
</dbReference>
<dbReference type="Proteomes" id="UP000680638">
    <property type="component" value="Unassembled WGS sequence"/>
</dbReference>
<name>A0ABQ4LR86_9BACL</name>
<accession>A0ABQ4LR86</accession>
<keyword evidence="9" id="KW-1185">Reference proteome</keyword>
<evidence type="ECO:0000313" key="9">
    <source>
        <dbReference type="Proteomes" id="UP000680638"/>
    </source>
</evidence>
<keyword evidence="4" id="KW-0223">Dioxygenase</keyword>
<keyword evidence="5" id="KW-0560">Oxidoreductase</keyword>
<evidence type="ECO:0000256" key="1">
    <source>
        <dbReference type="ARBA" id="ARBA00001961"/>
    </source>
</evidence>
<comment type="cofactor">
    <cofactor evidence="1">
        <name>L-ascorbate</name>
        <dbReference type="ChEBI" id="CHEBI:38290"/>
    </cofactor>
</comment>
<dbReference type="InterPro" id="IPR005123">
    <property type="entry name" value="Oxoglu/Fe-dep_dioxygenase_dom"/>
</dbReference>
<organism evidence="8 9">
    <name type="scientific">Paenibacillus cookii</name>
    <dbReference type="NCBI Taxonomy" id="157839"/>
    <lineage>
        <taxon>Bacteria</taxon>
        <taxon>Bacillati</taxon>
        <taxon>Bacillota</taxon>
        <taxon>Bacilli</taxon>
        <taxon>Bacillales</taxon>
        <taxon>Paenibacillaceae</taxon>
        <taxon>Paenibacillus</taxon>
    </lineage>
</organism>
<keyword evidence="2" id="KW-0479">Metal-binding</keyword>
<keyword evidence="6" id="KW-0408">Iron</keyword>
<evidence type="ECO:0000259" key="7">
    <source>
        <dbReference type="PROSITE" id="PS51471"/>
    </source>
</evidence>
<dbReference type="InterPro" id="IPR018655">
    <property type="entry name" value="DUF2086"/>
</dbReference>
<keyword evidence="3" id="KW-0847">Vitamin C</keyword>
<proteinExistence type="predicted"/>
<comment type="caution">
    <text evidence="8">The sequence shown here is derived from an EMBL/GenBank/DDBJ whole genome shotgun (WGS) entry which is preliminary data.</text>
</comment>
<dbReference type="InterPro" id="IPR006620">
    <property type="entry name" value="Pro_4_hyd_alph"/>
</dbReference>
<evidence type="ECO:0000256" key="6">
    <source>
        <dbReference type="ARBA" id="ARBA00023004"/>
    </source>
</evidence>